<accession>A0ABU9D5H0</accession>
<dbReference type="EMBL" id="JBBPCO010000002">
    <property type="protein sequence ID" value="MEK8088664.1"/>
    <property type="molecule type" value="Genomic_DNA"/>
</dbReference>
<keyword evidence="3" id="KW-1185">Reference proteome</keyword>
<protein>
    <submittedName>
        <fullName evidence="2">Uncharacterized protein</fullName>
    </submittedName>
</protein>
<keyword evidence="1" id="KW-0472">Membrane</keyword>
<dbReference type="RefSeq" id="WP_341369730.1">
    <property type="nucleotide sequence ID" value="NZ_JBBPCO010000002.1"/>
</dbReference>
<name>A0ABU9D5H0_9PROT</name>
<reference evidence="2 3" key="1">
    <citation type="submission" date="2024-04" db="EMBL/GenBank/DDBJ databases">
        <authorList>
            <person name="Abashina T."/>
            <person name="Shaikin A."/>
        </authorList>
    </citation>
    <scope>NUCLEOTIDE SEQUENCE [LARGE SCALE GENOMIC DNA]</scope>
    <source>
        <strain evidence="2 3">AAFK</strain>
    </source>
</reference>
<evidence type="ECO:0000313" key="2">
    <source>
        <dbReference type="EMBL" id="MEK8088664.1"/>
    </source>
</evidence>
<dbReference type="Proteomes" id="UP001446205">
    <property type="component" value="Unassembled WGS sequence"/>
</dbReference>
<evidence type="ECO:0000313" key="3">
    <source>
        <dbReference type="Proteomes" id="UP001446205"/>
    </source>
</evidence>
<feature type="transmembrane region" description="Helical" evidence="1">
    <location>
        <begin position="70"/>
        <end position="87"/>
    </location>
</feature>
<proteinExistence type="predicted"/>
<keyword evidence="1" id="KW-1133">Transmembrane helix</keyword>
<feature type="transmembrane region" description="Helical" evidence="1">
    <location>
        <begin position="46"/>
        <end position="64"/>
    </location>
</feature>
<keyword evidence="1" id="KW-0812">Transmembrane</keyword>
<organism evidence="2 3">
    <name type="scientific">Thermithiobacillus plumbiphilus</name>
    <dbReference type="NCBI Taxonomy" id="1729899"/>
    <lineage>
        <taxon>Bacteria</taxon>
        <taxon>Pseudomonadati</taxon>
        <taxon>Pseudomonadota</taxon>
        <taxon>Acidithiobacillia</taxon>
        <taxon>Acidithiobacillales</taxon>
        <taxon>Thermithiobacillaceae</taxon>
        <taxon>Thermithiobacillus</taxon>
    </lineage>
</organism>
<gene>
    <name evidence="2" type="ORF">WOB96_02690</name>
</gene>
<sequence length="97" mass="10487">MAANPAHASRKPANPGTQHAATLRLPLWAAVLLHHWAGTDQAIRSGLTFLAALGLGLLLAKVFPAPWQETTAVLLLPLGALFSYHSARLCRLYRRAQ</sequence>
<comment type="caution">
    <text evidence="2">The sequence shown here is derived from an EMBL/GenBank/DDBJ whole genome shotgun (WGS) entry which is preliminary data.</text>
</comment>
<evidence type="ECO:0000256" key="1">
    <source>
        <dbReference type="SAM" id="Phobius"/>
    </source>
</evidence>